<evidence type="ECO:0000313" key="6">
    <source>
        <dbReference type="Proteomes" id="UP001153620"/>
    </source>
</evidence>
<dbReference type="PROSITE" id="PS00018">
    <property type="entry name" value="EF_HAND_1"/>
    <property type="match status" value="2"/>
</dbReference>
<feature type="domain" description="EF-hand" evidence="4">
    <location>
        <begin position="111"/>
        <end position="146"/>
    </location>
</feature>
<organism evidence="5 6">
    <name type="scientific">Chironomus riparius</name>
    <dbReference type="NCBI Taxonomy" id="315576"/>
    <lineage>
        <taxon>Eukaryota</taxon>
        <taxon>Metazoa</taxon>
        <taxon>Ecdysozoa</taxon>
        <taxon>Arthropoda</taxon>
        <taxon>Hexapoda</taxon>
        <taxon>Insecta</taxon>
        <taxon>Pterygota</taxon>
        <taxon>Neoptera</taxon>
        <taxon>Endopterygota</taxon>
        <taxon>Diptera</taxon>
        <taxon>Nematocera</taxon>
        <taxon>Chironomoidea</taxon>
        <taxon>Chironomidae</taxon>
        <taxon>Chironominae</taxon>
        <taxon>Chironomus</taxon>
    </lineage>
</organism>
<evidence type="ECO:0000256" key="3">
    <source>
        <dbReference type="SAM" id="MobiDB-lite"/>
    </source>
</evidence>
<dbReference type="FunFam" id="1.10.238.10:FF:000003">
    <property type="entry name" value="Calmodulin A"/>
    <property type="match status" value="1"/>
</dbReference>
<feature type="compositionally biased region" description="Basic and acidic residues" evidence="3">
    <location>
        <begin position="30"/>
        <end position="49"/>
    </location>
</feature>
<dbReference type="AlphaFoldDB" id="A0A9N9RLJ1"/>
<protein>
    <recommendedName>
        <fullName evidence="4">EF-hand domain-containing protein</fullName>
    </recommendedName>
</protein>
<reference evidence="5" key="1">
    <citation type="submission" date="2022-01" db="EMBL/GenBank/DDBJ databases">
        <authorList>
            <person name="King R."/>
        </authorList>
    </citation>
    <scope>NUCLEOTIDE SEQUENCE</scope>
</reference>
<dbReference type="PANTHER" id="PTHR23048">
    <property type="entry name" value="MYOSIN LIGHT CHAIN 1, 3"/>
    <property type="match status" value="1"/>
</dbReference>
<dbReference type="PANTHER" id="PTHR23048:SF0">
    <property type="entry name" value="CALMODULIN LIKE 3"/>
    <property type="match status" value="1"/>
</dbReference>
<sequence length="227" mass="25864">MSDAAVEAPPATEGETPAEAPPAEEAPAVVEKKEPEHLKTWKAAEKPAYEKMPPNTPRKPMDKEIPKDTELSKDQLKILKDAFKIFDSDNKGAIQLDVVKIILELLTGEEVDEDELDEVMEEYDEDESGEIEFAEFVKLASHFVEPEEDYETMKSKLRDLFVFYDREQRGFIPAAEFKAILKELDPEMPDTEIDEMVKEIDADSSGTIEFDEFIEVMLGEDEDKKKE</sequence>
<keyword evidence="1" id="KW-0677">Repeat</keyword>
<feature type="domain" description="EF-hand" evidence="4">
    <location>
        <begin position="74"/>
        <end position="109"/>
    </location>
</feature>
<dbReference type="GO" id="GO:0016460">
    <property type="term" value="C:myosin II complex"/>
    <property type="evidence" value="ECO:0007669"/>
    <property type="project" value="TreeGrafter"/>
</dbReference>
<evidence type="ECO:0000313" key="5">
    <source>
        <dbReference type="EMBL" id="CAG9798678.1"/>
    </source>
</evidence>
<dbReference type="InterPro" id="IPR018247">
    <property type="entry name" value="EF_Hand_1_Ca_BS"/>
</dbReference>
<keyword evidence="6" id="KW-1185">Reference proteome</keyword>
<feature type="compositionally biased region" description="Basic and acidic residues" evidence="3">
    <location>
        <begin position="59"/>
        <end position="69"/>
    </location>
</feature>
<dbReference type="InterPro" id="IPR050230">
    <property type="entry name" value="CALM/Myosin/TropC-like"/>
</dbReference>
<dbReference type="Proteomes" id="UP001153620">
    <property type="component" value="Chromosome 1"/>
</dbReference>
<keyword evidence="2" id="KW-0106">Calcium</keyword>
<dbReference type="InterPro" id="IPR002048">
    <property type="entry name" value="EF_hand_dom"/>
</dbReference>
<accession>A0A9N9RLJ1</accession>
<dbReference type="EMBL" id="OU895877">
    <property type="protein sequence ID" value="CAG9798678.1"/>
    <property type="molecule type" value="Genomic_DNA"/>
</dbReference>
<feature type="compositionally biased region" description="Low complexity" evidence="3">
    <location>
        <begin position="1"/>
        <end position="29"/>
    </location>
</feature>
<dbReference type="OrthoDB" id="26525at2759"/>
<dbReference type="Pfam" id="PF13499">
    <property type="entry name" value="EF-hand_7"/>
    <property type="match status" value="2"/>
</dbReference>
<dbReference type="SUPFAM" id="SSF47473">
    <property type="entry name" value="EF-hand"/>
    <property type="match status" value="1"/>
</dbReference>
<dbReference type="PROSITE" id="PS50222">
    <property type="entry name" value="EF_HAND_2"/>
    <property type="match status" value="4"/>
</dbReference>
<dbReference type="InterPro" id="IPR011992">
    <property type="entry name" value="EF-hand-dom_pair"/>
</dbReference>
<dbReference type="Gene3D" id="1.10.238.10">
    <property type="entry name" value="EF-hand"/>
    <property type="match status" value="2"/>
</dbReference>
<dbReference type="CDD" id="cd00051">
    <property type="entry name" value="EFh"/>
    <property type="match status" value="1"/>
</dbReference>
<feature type="domain" description="EF-hand" evidence="4">
    <location>
        <begin position="152"/>
        <end position="187"/>
    </location>
</feature>
<feature type="region of interest" description="Disordered" evidence="3">
    <location>
        <begin position="1"/>
        <end position="69"/>
    </location>
</feature>
<dbReference type="GO" id="GO:0005509">
    <property type="term" value="F:calcium ion binding"/>
    <property type="evidence" value="ECO:0007669"/>
    <property type="project" value="InterPro"/>
</dbReference>
<evidence type="ECO:0000256" key="2">
    <source>
        <dbReference type="ARBA" id="ARBA00022837"/>
    </source>
</evidence>
<feature type="domain" description="EF-hand" evidence="4">
    <location>
        <begin position="188"/>
        <end position="223"/>
    </location>
</feature>
<gene>
    <name evidence="5" type="ORF">CHIRRI_LOCUS1660</name>
</gene>
<reference evidence="5" key="2">
    <citation type="submission" date="2022-10" db="EMBL/GenBank/DDBJ databases">
        <authorList>
            <consortium name="ENA_rothamsted_submissions"/>
            <consortium name="culmorum"/>
            <person name="King R."/>
        </authorList>
    </citation>
    <scope>NUCLEOTIDE SEQUENCE</scope>
</reference>
<evidence type="ECO:0000259" key="4">
    <source>
        <dbReference type="PROSITE" id="PS50222"/>
    </source>
</evidence>
<dbReference type="SMART" id="SM00054">
    <property type="entry name" value="EFh"/>
    <property type="match status" value="4"/>
</dbReference>
<proteinExistence type="predicted"/>
<evidence type="ECO:0000256" key="1">
    <source>
        <dbReference type="ARBA" id="ARBA00022737"/>
    </source>
</evidence>
<name>A0A9N9RLJ1_9DIPT</name>